<evidence type="ECO:0000313" key="2">
    <source>
        <dbReference type="Proteomes" id="UP001163823"/>
    </source>
</evidence>
<protein>
    <submittedName>
        <fullName evidence="1">Kunitz type trypsin inhibitor / miraculin</fullName>
    </submittedName>
</protein>
<dbReference type="Pfam" id="PF00197">
    <property type="entry name" value="Kunitz_legume"/>
    <property type="match status" value="1"/>
</dbReference>
<evidence type="ECO:0000313" key="1">
    <source>
        <dbReference type="EMBL" id="KAJ7975431.1"/>
    </source>
</evidence>
<dbReference type="KEGG" id="qsa:O6P43_005357"/>
<dbReference type="EMBL" id="JARAOO010000003">
    <property type="protein sequence ID" value="KAJ7975431.1"/>
    <property type="molecule type" value="Genomic_DNA"/>
</dbReference>
<dbReference type="PANTHER" id="PTHR33107:SF5">
    <property type="entry name" value="KUNITZ TRYPSIN INHIBITOR 5"/>
    <property type="match status" value="1"/>
</dbReference>
<dbReference type="SUPFAM" id="SSF50386">
    <property type="entry name" value="STI-like"/>
    <property type="match status" value="1"/>
</dbReference>
<dbReference type="AlphaFoldDB" id="A0AAD7Q5T4"/>
<proteinExistence type="predicted"/>
<dbReference type="InterPro" id="IPR011065">
    <property type="entry name" value="Kunitz_inhibitor_STI-like_sf"/>
</dbReference>
<keyword evidence="2" id="KW-1185">Reference proteome</keyword>
<dbReference type="Proteomes" id="UP001163823">
    <property type="component" value="Chromosome 3"/>
</dbReference>
<gene>
    <name evidence="1" type="ORF">O6P43_005357</name>
</gene>
<dbReference type="PANTHER" id="PTHR33107">
    <property type="entry name" value="KUNITZ TRYPSIN INHIBITOR 2"/>
    <property type="match status" value="1"/>
</dbReference>
<sequence>MVWKLVKEFSGVWFVSANEFETPGSERIPSVFTIEQDGESDYKIVFCPTESDVPTLCRALGIYIDEDGKRHLALSDEIKPFRSGSKRLRNRPAVLKMKIKVLQLLLLPLHLYRKVMDIKVKVILKQNNVDVVPSISCSQVQLCVSCWFYSAIHSCVFRKFQLHKEIKLKLRFLT</sequence>
<comment type="caution">
    <text evidence="1">The sequence shown here is derived from an EMBL/GenBank/DDBJ whole genome shotgun (WGS) entry which is preliminary data.</text>
</comment>
<accession>A0AAD7Q5T4</accession>
<organism evidence="1 2">
    <name type="scientific">Quillaja saponaria</name>
    <name type="common">Soap bark tree</name>
    <dbReference type="NCBI Taxonomy" id="32244"/>
    <lineage>
        <taxon>Eukaryota</taxon>
        <taxon>Viridiplantae</taxon>
        <taxon>Streptophyta</taxon>
        <taxon>Embryophyta</taxon>
        <taxon>Tracheophyta</taxon>
        <taxon>Spermatophyta</taxon>
        <taxon>Magnoliopsida</taxon>
        <taxon>eudicotyledons</taxon>
        <taxon>Gunneridae</taxon>
        <taxon>Pentapetalae</taxon>
        <taxon>rosids</taxon>
        <taxon>fabids</taxon>
        <taxon>Fabales</taxon>
        <taxon>Quillajaceae</taxon>
        <taxon>Quillaja</taxon>
    </lineage>
</organism>
<dbReference type="GO" id="GO:0004866">
    <property type="term" value="F:endopeptidase inhibitor activity"/>
    <property type="evidence" value="ECO:0007669"/>
    <property type="project" value="InterPro"/>
</dbReference>
<reference evidence="1" key="1">
    <citation type="journal article" date="2023" name="Science">
        <title>Elucidation of the pathway for biosynthesis of saponin adjuvants from the soapbark tree.</title>
        <authorList>
            <person name="Reed J."/>
            <person name="Orme A."/>
            <person name="El-Demerdash A."/>
            <person name="Owen C."/>
            <person name="Martin L.B.B."/>
            <person name="Misra R.C."/>
            <person name="Kikuchi S."/>
            <person name="Rejzek M."/>
            <person name="Martin A.C."/>
            <person name="Harkess A."/>
            <person name="Leebens-Mack J."/>
            <person name="Louveau T."/>
            <person name="Stephenson M.J."/>
            <person name="Osbourn A."/>
        </authorList>
    </citation>
    <scope>NUCLEOTIDE SEQUENCE</scope>
    <source>
        <strain evidence="1">S10</strain>
    </source>
</reference>
<name>A0AAD7Q5T4_QUISA</name>
<dbReference type="Gene3D" id="2.80.10.50">
    <property type="match status" value="1"/>
</dbReference>
<dbReference type="InterPro" id="IPR002160">
    <property type="entry name" value="Prot_inh_Kunz-lg"/>
</dbReference>